<keyword evidence="5" id="KW-1185">Reference proteome</keyword>
<evidence type="ECO:0000256" key="1">
    <source>
        <dbReference type="ARBA" id="ARBA00023157"/>
    </source>
</evidence>
<name>A0AAN8FNA7_TRICO</name>
<evidence type="ECO:0000313" key="5">
    <source>
        <dbReference type="Proteomes" id="UP001331761"/>
    </source>
</evidence>
<comment type="caution">
    <text evidence="4">The sequence shown here is derived from an EMBL/GenBank/DDBJ whole genome shotgun (WGS) entry which is preliminary data.</text>
</comment>
<dbReference type="Proteomes" id="UP001331761">
    <property type="component" value="Unassembled WGS sequence"/>
</dbReference>
<feature type="signal peptide" evidence="2">
    <location>
        <begin position="1"/>
        <end position="19"/>
    </location>
</feature>
<accession>A0AAN8FNA7</accession>
<dbReference type="Gene3D" id="1.10.225.10">
    <property type="entry name" value="Saposin-like"/>
    <property type="match status" value="1"/>
</dbReference>
<feature type="domain" description="Saposin B-type" evidence="3">
    <location>
        <begin position="22"/>
        <end position="110"/>
    </location>
</feature>
<keyword evidence="1" id="KW-1015">Disulfide bond</keyword>
<proteinExistence type="predicted"/>
<organism evidence="4 5">
    <name type="scientific">Trichostrongylus colubriformis</name>
    <name type="common">Black scour worm</name>
    <dbReference type="NCBI Taxonomy" id="6319"/>
    <lineage>
        <taxon>Eukaryota</taxon>
        <taxon>Metazoa</taxon>
        <taxon>Ecdysozoa</taxon>
        <taxon>Nematoda</taxon>
        <taxon>Chromadorea</taxon>
        <taxon>Rhabditida</taxon>
        <taxon>Rhabditina</taxon>
        <taxon>Rhabditomorpha</taxon>
        <taxon>Strongyloidea</taxon>
        <taxon>Trichostrongylidae</taxon>
        <taxon>Trichostrongylus</taxon>
    </lineage>
</organism>
<dbReference type="InterPro" id="IPR008139">
    <property type="entry name" value="SaposinB_dom"/>
</dbReference>
<keyword evidence="2" id="KW-0732">Signal</keyword>
<evidence type="ECO:0000313" key="4">
    <source>
        <dbReference type="EMBL" id="KAK5973090.1"/>
    </source>
</evidence>
<dbReference type="AlphaFoldDB" id="A0AAN8FNA7"/>
<sequence length="128" mass="14859">MIALRIVFVLSLAFVSLKAFSSETKCNTCKVLMTNVKEKLPSLSKTSTLLLEQTMRSVCQKYVTIQPFEEICEYVEHKLLDALYMWLAKKEGEIDPELDCQYMRFCPRSKGFEIFLRLLKVPDVSLHQ</sequence>
<dbReference type="EMBL" id="WIXE01015916">
    <property type="protein sequence ID" value="KAK5973090.1"/>
    <property type="molecule type" value="Genomic_DNA"/>
</dbReference>
<evidence type="ECO:0000259" key="3">
    <source>
        <dbReference type="PROSITE" id="PS50015"/>
    </source>
</evidence>
<reference evidence="4 5" key="1">
    <citation type="submission" date="2019-10" db="EMBL/GenBank/DDBJ databases">
        <title>Assembly and Annotation for the nematode Trichostrongylus colubriformis.</title>
        <authorList>
            <person name="Martin J."/>
        </authorList>
    </citation>
    <scope>NUCLEOTIDE SEQUENCE [LARGE SCALE GENOMIC DNA]</scope>
    <source>
        <strain evidence="4">G859</strain>
        <tissue evidence="4">Whole worm</tissue>
    </source>
</reference>
<protein>
    <submittedName>
        <fullName evidence="4">Saposin B-type domain-containing protein</fullName>
    </submittedName>
</protein>
<dbReference type="SUPFAM" id="SSF47862">
    <property type="entry name" value="Saposin"/>
    <property type="match status" value="1"/>
</dbReference>
<feature type="chain" id="PRO_5042838445" evidence="2">
    <location>
        <begin position="20"/>
        <end position="128"/>
    </location>
</feature>
<dbReference type="PROSITE" id="PS50015">
    <property type="entry name" value="SAP_B"/>
    <property type="match status" value="1"/>
</dbReference>
<gene>
    <name evidence="4" type="ORF">GCK32_004815</name>
</gene>
<evidence type="ECO:0000256" key="2">
    <source>
        <dbReference type="SAM" id="SignalP"/>
    </source>
</evidence>
<dbReference type="InterPro" id="IPR011001">
    <property type="entry name" value="Saposin-like"/>
</dbReference>